<dbReference type="GO" id="GO:0004479">
    <property type="term" value="F:methionyl-tRNA formyltransferase activity"/>
    <property type="evidence" value="ECO:0007669"/>
    <property type="project" value="UniProtKB-UniRule"/>
</dbReference>
<dbReference type="InterPro" id="IPR041711">
    <property type="entry name" value="Met-tRNA-FMT_N"/>
</dbReference>
<dbReference type="SUPFAM" id="SSF50486">
    <property type="entry name" value="FMT C-terminal domain-like"/>
    <property type="match status" value="1"/>
</dbReference>
<dbReference type="EC" id="2.1.2.9" evidence="3 8"/>
<evidence type="ECO:0000259" key="9">
    <source>
        <dbReference type="Pfam" id="PF00551"/>
    </source>
</evidence>
<comment type="similarity">
    <text evidence="2 8">Belongs to the Fmt family.</text>
</comment>
<evidence type="ECO:0000256" key="1">
    <source>
        <dbReference type="ARBA" id="ARBA00002606"/>
    </source>
</evidence>
<dbReference type="InterPro" id="IPR002376">
    <property type="entry name" value="Formyl_transf_N"/>
</dbReference>
<dbReference type="Proteomes" id="UP000744438">
    <property type="component" value="Unassembled WGS sequence"/>
</dbReference>
<dbReference type="SUPFAM" id="SSF53328">
    <property type="entry name" value="Formyltransferase"/>
    <property type="match status" value="1"/>
</dbReference>
<evidence type="ECO:0000256" key="3">
    <source>
        <dbReference type="ARBA" id="ARBA00012261"/>
    </source>
</evidence>
<comment type="function">
    <text evidence="1 8">Attaches a formyl group to the free amino group of methionyl-tRNA(fMet). The formyl group appears to play a dual role in the initiator identity of N-formylmethionyl-tRNA by promoting its recognition by IF2 and preventing the misappropriation of this tRNA by the elongation apparatus.</text>
</comment>
<dbReference type="InterPro" id="IPR036477">
    <property type="entry name" value="Formyl_transf_N_sf"/>
</dbReference>
<proteinExistence type="inferred from homology"/>
<dbReference type="EMBL" id="JADHQC010000003">
    <property type="protein sequence ID" value="MBL6811478.1"/>
    <property type="molecule type" value="Genomic_DNA"/>
</dbReference>
<dbReference type="PANTHER" id="PTHR11138:SF5">
    <property type="entry name" value="METHIONYL-TRNA FORMYLTRANSFERASE, MITOCHONDRIAL"/>
    <property type="match status" value="1"/>
</dbReference>
<comment type="caution">
    <text evidence="11">The sequence shown here is derived from an EMBL/GenBank/DDBJ whole genome shotgun (WGS) entry which is preliminary data.</text>
</comment>
<evidence type="ECO:0000313" key="11">
    <source>
        <dbReference type="EMBL" id="MBL6811478.1"/>
    </source>
</evidence>
<feature type="domain" description="Formyl transferase N-terminal" evidence="9">
    <location>
        <begin position="3"/>
        <end position="175"/>
    </location>
</feature>
<dbReference type="GO" id="GO:0005829">
    <property type="term" value="C:cytosol"/>
    <property type="evidence" value="ECO:0007669"/>
    <property type="project" value="TreeGrafter"/>
</dbReference>
<dbReference type="InterPro" id="IPR011034">
    <property type="entry name" value="Formyl_transferase-like_C_sf"/>
</dbReference>
<evidence type="ECO:0000256" key="7">
    <source>
        <dbReference type="ARBA" id="ARBA00048558"/>
    </source>
</evidence>
<dbReference type="Gene3D" id="3.10.25.10">
    <property type="entry name" value="Formyl transferase, C-terminal domain"/>
    <property type="match status" value="1"/>
</dbReference>
<dbReference type="HAMAP" id="MF_00182">
    <property type="entry name" value="Formyl_trans"/>
    <property type="match status" value="1"/>
</dbReference>
<dbReference type="InterPro" id="IPR005794">
    <property type="entry name" value="Fmt"/>
</dbReference>
<evidence type="ECO:0000256" key="5">
    <source>
        <dbReference type="ARBA" id="ARBA00022679"/>
    </source>
</evidence>
<accession>A0A937I3Q3</accession>
<evidence type="ECO:0000256" key="4">
    <source>
        <dbReference type="ARBA" id="ARBA00016014"/>
    </source>
</evidence>
<evidence type="ECO:0000256" key="2">
    <source>
        <dbReference type="ARBA" id="ARBA00010699"/>
    </source>
</evidence>
<dbReference type="Gene3D" id="3.40.50.170">
    <property type="entry name" value="Formyl transferase, N-terminal domain"/>
    <property type="match status" value="1"/>
</dbReference>
<sequence length="310" mass="35172">MNILFAATPKIALKTLETIYESKHDLVGVICAEEKRSGRGLKFVKSPIRVFAEEKKIKIFSYDEIKDRKFRHTLEKLNIDLLLVFAFGHIISEDLLNVAKHGSFNIHTSLLPKYRGAAPIQRSIINCDQETGITFMKMDAGLDTGPIVNSVKFSIEEGMNTEDIEEIMSDISSRNILQTIDSIEKNTFSLTEQNENESSYAPKVTKDEARIDWTKSAEEIVGKINGLCPNPCAFSEYKNERIIIHRAKISALPASDPGKVIKADKNEFLVSGIDWCVEIKELARQNKKRMEYKSFYNGSKDFFNSDESFK</sequence>
<reference evidence="11" key="1">
    <citation type="submission" date="2020-10" db="EMBL/GenBank/DDBJ databases">
        <title>Microbiome of the Black Sea water column analyzed by genome centric metagenomics.</title>
        <authorList>
            <person name="Cabello-Yeves P.J."/>
            <person name="Callieri C."/>
            <person name="Picazo A."/>
            <person name="Mehrshad M."/>
            <person name="Haro-Moreno J.M."/>
            <person name="Roda-Garcia J."/>
            <person name="Dzembekova N."/>
            <person name="Slabakova V."/>
            <person name="Slabakova N."/>
            <person name="Moncheva S."/>
            <person name="Rodriguez-Valera F."/>
        </authorList>
    </citation>
    <scope>NUCLEOTIDE SEQUENCE</scope>
    <source>
        <strain evidence="11">BS307-5m-G49</strain>
    </source>
</reference>
<dbReference type="AlphaFoldDB" id="A0A937I3Q3"/>
<evidence type="ECO:0000256" key="6">
    <source>
        <dbReference type="ARBA" id="ARBA00022917"/>
    </source>
</evidence>
<comment type="catalytic activity">
    <reaction evidence="7 8">
        <text>L-methionyl-tRNA(fMet) + (6R)-10-formyltetrahydrofolate = N-formyl-L-methionyl-tRNA(fMet) + (6S)-5,6,7,8-tetrahydrofolate + H(+)</text>
        <dbReference type="Rhea" id="RHEA:24380"/>
        <dbReference type="Rhea" id="RHEA-COMP:9952"/>
        <dbReference type="Rhea" id="RHEA-COMP:9953"/>
        <dbReference type="ChEBI" id="CHEBI:15378"/>
        <dbReference type="ChEBI" id="CHEBI:57453"/>
        <dbReference type="ChEBI" id="CHEBI:78530"/>
        <dbReference type="ChEBI" id="CHEBI:78844"/>
        <dbReference type="ChEBI" id="CHEBI:195366"/>
        <dbReference type="EC" id="2.1.2.9"/>
    </reaction>
</comment>
<dbReference type="InterPro" id="IPR005793">
    <property type="entry name" value="Formyl_trans_C"/>
</dbReference>
<dbReference type="Pfam" id="PF02911">
    <property type="entry name" value="Formyl_trans_C"/>
    <property type="match status" value="1"/>
</dbReference>
<name>A0A937I3Q3_9GAMM</name>
<dbReference type="CDD" id="cd08646">
    <property type="entry name" value="FMT_core_Met-tRNA-FMT_N"/>
    <property type="match status" value="1"/>
</dbReference>
<dbReference type="CDD" id="cd08704">
    <property type="entry name" value="Met_tRNA_FMT_C"/>
    <property type="match status" value="1"/>
</dbReference>
<gene>
    <name evidence="8" type="primary">fmt</name>
    <name evidence="11" type="ORF">ISQ63_01185</name>
</gene>
<evidence type="ECO:0000256" key="8">
    <source>
        <dbReference type="HAMAP-Rule" id="MF_00182"/>
    </source>
</evidence>
<protein>
    <recommendedName>
        <fullName evidence="4 8">Methionyl-tRNA formyltransferase</fullName>
        <ecNumber evidence="3 8">2.1.2.9</ecNumber>
    </recommendedName>
</protein>
<dbReference type="InterPro" id="IPR037022">
    <property type="entry name" value="Formyl_trans_C_sf"/>
</dbReference>
<dbReference type="PANTHER" id="PTHR11138">
    <property type="entry name" value="METHIONYL-TRNA FORMYLTRANSFERASE"/>
    <property type="match status" value="1"/>
</dbReference>
<dbReference type="Pfam" id="PF00551">
    <property type="entry name" value="Formyl_trans_N"/>
    <property type="match status" value="1"/>
</dbReference>
<feature type="binding site" evidence="8">
    <location>
        <begin position="109"/>
        <end position="112"/>
    </location>
    <ligand>
        <name>(6S)-5,6,7,8-tetrahydrofolate</name>
        <dbReference type="ChEBI" id="CHEBI:57453"/>
    </ligand>
</feature>
<feature type="domain" description="Formyl transferase C-terminal" evidence="10">
    <location>
        <begin position="203"/>
        <end position="299"/>
    </location>
</feature>
<evidence type="ECO:0000313" key="12">
    <source>
        <dbReference type="Proteomes" id="UP000744438"/>
    </source>
</evidence>
<dbReference type="NCBIfam" id="TIGR00460">
    <property type="entry name" value="fmt"/>
    <property type="match status" value="1"/>
</dbReference>
<evidence type="ECO:0000259" key="10">
    <source>
        <dbReference type="Pfam" id="PF02911"/>
    </source>
</evidence>
<organism evidence="11 12">
    <name type="scientific">SAR86 cluster bacterium</name>
    <dbReference type="NCBI Taxonomy" id="2030880"/>
    <lineage>
        <taxon>Bacteria</taxon>
        <taxon>Pseudomonadati</taxon>
        <taxon>Pseudomonadota</taxon>
        <taxon>Gammaproteobacteria</taxon>
        <taxon>SAR86 cluster</taxon>
    </lineage>
</organism>
<dbReference type="InterPro" id="IPR044135">
    <property type="entry name" value="Met-tRNA-FMT_C"/>
</dbReference>
<keyword evidence="6 8" id="KW-0648">Protein biosynthesis</keyword>
<keyword evidence="5 8" id="KW-0808">Transferase</keyword>